<evidence type="ECO:0000313" key="2">
    <source>
        <dbReference type="Proteomes" id="UP000663823"/>
    </source>
</evidence>
<evidence type="ECO:0000313" key="1">
    <source>
        <dbReference type="EMBL" id="CAF4074537.1"/>
    </source>
</evidence>
<dbReference type="Proteomes" id="UP000663823">
    <property type="component" value="Unassembled WGS sequence"/>
</dbReference>
<dbReference type="PANTHER" id="PTHR19446">
    <property type="entry name" value="REVERSE TRANSCRIPTASES"/>
    <property type="match status" value="1"/>
</dbReference>
<reference evidence="1" key="1">
    <citation type="submission" date="2021-02" db="EMBL/GenBank/DDBJ databases">
        <authorList>
            <person name="Nowell W R."/>
        </authorList>
    </citation>
    <scope>NUCLEOTIDE SEQUENCE</scope>
</reference>
<protein>
    <submittedName>
        <fullName evidence="1">Uncharacterized protein</fullName>
    </submittedName>
</protein>
<organism evidence="1 2">
    <name type="scientific">Rotaria sordida</name>
    <dbReference type="NCBI Taxonomy" id="392033"/>
    <lineage>
        <taxon>Eukaryota</taxon>
        <taxon>Metazoa</taxon>
        <taxon>Spiralia</taxon>
        <taxon>Gnathifera</taxon>
        <taxon>Rotifera</taxon>
        <taxon>Eurotatoria</taxon>
        <taxon>Bdelloidea</taxon>
        <taxon>Philodinida</taxon>
        <taxon>Philodinidae</taxon>
        <taxon>Rotaria</taxon>
    </lineage>
</organism>
<proteinExistence type="predicted"/>
<dbReference type="EMBL" id="CAJOAX010010412">
    <property type="protein sequence ID" value="CAF4074537.1"/>
    <property type="molecule type" value="Genomic_DNA"/>
</dbReference>
<gene>
    <name evidence="1" type="ORF">OTI717_LOCUS32856</name>
</gene>
<accession>A0A819SPG4</accession>
<sequence length="233" mass="26494">MIRRLKGGNANIQNLPIQDKDGKFLINSKDRLTRWKEHFSDLLNVHTNIDPTIVQNITEPFIPSNEQFRQDKMPSLIEVEEAINKLKSGKAPGNDGIAADLLKAGGKSMAKWLHEIIGEIWENEQMVEDWTTAILIRIYKGKGDKRICDNYKGISLLTAATFICLLPNKNGYIVISQPDGKQSSVCISEFRAVDIDSERILLNMAAAEIRRRYGHKKFLLHTFPQYTNLKSLE</sequence>
<dbReference type="AlphaFoldDB" id="A0A819SPG4"/>
<comment type="caution">
    <text evidence="1">The sequence shown here is derived from an EMBL/GenBank/DDBJ whole genome shotgun (WGS) entry which is preliminary data.</text>
</comment>
<name>A0A819SPG4_9BILA</name>